<dbReference type="Gene3D" id="2.60.40.1120">
    <property type="entry name" value="Carboxypeptidase-like, regulatory domain"/>
    <property type="match status" value="1"/>
</dbReference>
<dbReference type="Pfam" id="PF00207">
    <property type="entry name" value="A2M"/>
    <property type="match status" value="1"/>
</dbReference>
<protein>
    <submittedName>
        <fullName evidence="2">Alpha-2-macroglobulin family protein</fullName>
    </submittedName>
</protein>
<dbReference type="SMART" id="SM01360">
    <property type="entry name" value="A2M"/>
    <property type="match status" value="1"/>
</dbReference>
<feature type="domain" description="Alpha-2-macroglobulin" evidence="1">
    <location>
        <begin position="1355"/>
        <end position="1444"/>
    </location>
</feature>
<dbReference type="Pfam" id="PF13715">
    <property type="entry name" value="CarbopepD_reg_2"/>
    <property type="match status" value="1"/>
</dbReference>
<dbReference type="SUPFAM" id="SSF49464">
    <property type="entry name" value="Carboxypeptidase regulatory domain-like"/>
    <property type="match status" value="1"/>
</dbReference>
<dbReference type="InterPro" id="IPR037066">
    <property type="entry name" value="Plug_dom_sf"/>
</dbReference>
<dbReference type="SUPFAM" id="SSF48239">
    <property type="entry name" value="Terpenoid cyclases/Protein prenyltransferases"/>
    <property type="match status" value="1"/>
</dbReference>
<sequence>MKTLFLLPFFVFLSFISIGQSLVHSRTTSFYTYVFQITNTEARTIYKKDLSSVTDKFFHTVIDSFQTDKAYTRTLPQGHYLLAYASEDRLVYELKSVGQLQIKLLNNKNDLAIHLHDSLGNRISAANVFLKRRKIPFDTKTQSYRIRNTNRKGFLAIDYKGFTFYTSVTTQYGSNHLANTMRRVFLGKPGLGYITMPFYQIYASVRSGYPQGWIRNISHLFDGNWWETNFSGFQRDVRVARRHQGLVIFNKPRYRAGDTVRLKAFIRRRRSGHPIHKELEAWLYKGHTQEKQIKLGIIQPYQSGLYEFSFILADSLRIKLGTTCQVIFKDKKEGEYVTENFTYEDYELKSNTFTIRSDKKEYTTGEKIQLFAKGIDENELNVMDARVQLRLYPQSTGKFPQSQVIVPDTIWKQDQKLDATGETRIIVPDSIFPNATIQYQLDATFLNSNNERHHHTLTFSRAYSSSTLKLSIQNDSLVADYLVSGKSQSHQAMLTLYAEDDEEGEIVHKDVSLPYKELVNPYTKTYALEDSSQSVSLELQSQSSGFQVFTNRTIDSVSVQIVNPKHLPFWYTLHHKNKRLTSGQDYRDLQIKRKASLRQNYSASVQYIWNNKVYENEYEITLPNKQLQIETTQPATISPGQAIPIRVSVRDIKGKPVANADVTAYGITRKFTELRTPNIPDFSKRYHSRKIKNSFQLRNKFERNQAETNRKLQWNRWHKEMGLDTLAYFQFLYPKNGIYKQYLSMPNLMTQIAPFVVIDGKIQQVHLLFIDEQPVYFQVADVGQRYSFHIDSGYHHIKIRTQTLQINLDSIYLKPHHKLILSIDPKSFYKPKKGEKAEPFIRNTSTTLQKQTQIDTLKPYLSPTELAVLNQYLMPVKQNYYFGNDYVYIHQDKQIFTLHGPFQSRSSYFIGPVKTNLTHFVSKNSFSTDFIFEPSFEYDFQPQLLKLRTWTGFKDLFLANNNISKPNFAERAWTAEEIDSLTKTYQAVPSYPTEYYNNPNHTTSGHGKLEIRYLQTTKKQKIIRYFVLYQENNPSFFRIYPSYSQLMHDMEAGTYCMAILLDKNEYLMASPIYIQKNATTYYQPDWNAVLPADDYSNNLFEQIKKSVQVKIDLAYQLQDDKPVIKSYYPSQVSSEGFTHYVQGKILDETGSPLPGVSVSVKNTNRGTVSDTNGFYKLYVPADGILNFSFIGYVTEETSIHNRPVIDVQLVADIKALQEVVVIGYGIQKKMSITGAVATIPSQSLQGTIAGLIIKEDKRIRIRGMSSIPTTQRPLIVIDGIPYDNLTDVDPALIASAEILQADMATGLYGARAANGVILITSKPNSILPKPNDSPFPEITTIPAENAIRSRFSDYAFWEPQLTTDKKGEVSFTATFPDDITNWRTFFIVMENKKQTGFSESSVKAFKSLAATLSVPRFLIQGDSTQVIGKSLNYTPDTIALQTSFEINNKIQSRKQIQAINATVDSLILSATISDSLKIKYYLQKPDGYTDGEMRSIPIFPVGVTETKGQFWNLERDTTVQMRFDTTLGKVKIYARAQVLDILLDEIEHLHRYKYLCNEQIASKIKAYLASKRICNQLHKSFAFDQDIQKLIRKLEQAQLKEGAWSWWKEGPVAVWVTTHATEALLDAQTAGYTVSFNRQNLINYFTYQLEKEKVSFDDQIRMLQILKRLQANSNFTKYITGLDIFFITKKESIVKNKLGYQKVIKESKPSLYQYLQRMALRQQFGLTYSTDTLFRIRQQTLFGSSYWGEVQYHPYLNEIQTTLLVYRILKVQGGHEAELSRIRNYFFEKRATGYWRNTYESSQIIETILPDVLGSDTTIQKSQLLIKNGSESKTITSFPFETEVAAKDILTIQKSGTLPVYLTSYQQFHNASPTKVEKDFIIKTSFKGTGLTQQVLRQGDQITLHVSVNVTKDADYVLVEVPIPAGCSYSDESQKSWAQNWYETYREPFRQKTSIYCTKLNKGIYTFDIQLVARYAGAYTLNPAKAELMYFPTFFGRNELTKVRIK</sequence>
<reference evidence="2" key="1">
    <citation type="submission" date="2023-05" db="EMBL/GenBank/DDBJ databases">
        <authorList>
            <person name="Zhang X."/>
        </authorList>
    </citation>
    <scope>NUCLEOTIDE SEQUENCE</scope>
    <source>
        <strain evidence="2">YF14B1</strain>
    </source>
</reference>
<dbReference type="InterPro" id="IPR008969">
    <property type="entry name" value="CarboxyPept-like_regulatory"/>
</dbReference>
<dbReference type="Pfam" id="PF17973">
    <property type="entry name" value="bMG10"/>
    <property type="match status" value="1"/>
</dbReference>
<evidence type="ECO:0000259" key="1">
    <source>
        <dbReference type="SMART" id="SM01360"/>
    </source>
</evidence>
<evidence type="ECO:0000313" key="2">
    <source>
        <dbReference type="EMBL" id="MDJ1481005.1"/>
    </source>
</evidence>
<dbReference type="Gene3D" id="2.170.130.10">
    <property type="entry name" value="TonB-dependent receptor, plug domain"/>
    <property type="match status" value="1"/>
</dbReference>
<gene>
    <name evidence="2" type="ORF">QNI16_10970</name>
</gene>
<name>A0AAE3QLA0_9BACT</name>
<comment type="caution">
    <text evidence="2">The sequence shown here is derived from an EMBL/GenBank/DDBJ whole genome shotgun (WGS) entry which is preliminary data.</text>
</comment>
<organism evidence="2 3">
    <name type="scientific">Xanthocytophaga flava</name>
    <dbReference type="NCBI Taxonomy" id="3048013"/>
    <lineage>
        <taxon>Bacteria</taxon>
        <taxon>Pseudomonadati</taxon>
        <taxon>Bacteroidota</taxon>
        <taxon>Cytophagia</taxon>
        <taxon>Cytophagales</taxon>
        <taxon>Rhodocytophagaceae</taxon>
        <taxon>Xanthocytophaga</taxon>
    </lineage>
</organism>
<dbReference type="SUPFAM" id="SSF56935">
    <property type="entry name" value="Porins"/>
    <property type="match status" value="1"/>
</dbReference>
<dbReference type="InterPro" id="IPR001599">
    <property type="entry name" value="Macroglobln_a2"/>
</dbReference>
<dbReference type="InterPro" id="IPR008930">
    <property type="entry name" value="Terpenoid_cyclase/PrenylTrfase"/>
</dbReference>
<evidence type="ECO:0000313" key="3">
    <source>
        <dbReference type="Proteomes" id="UP001241110"/>
    </source>
</evidence>
<dbReference type="GO" id="GO:0004866">
    <property type="term" value="F:endopeptidase inhibitor activity"/>
    <property type="evidence" value="ECO:0007669"/>
    <property type="project" value="InterPro"/>
</dbReference>
<dbReference type="InterPro" id="IPR041246">
    <property type="entry name" value="Bact_MG10"/>
</dbReference>
<dbReference type="Gene3D" id="1.50.10.20">
    <property type="match status" value="1"/>
</dbReference>
<dbReference type="PANTHER" id="PTHR40094:SF1">
    <property type="entry name" value="UBIQUITIN DOMAIN-CONTAINING PROTEIN"/>
    <property type="match status" value="1"/>
</dbReference>
<dbReference type="PANTHER" id="PTHR40094">
    <property type="entry name" value="ALPHA-2-MACROGLOBULIN HOMOLOG"/>
    <property type="match status" value="1"/>
</dbReference>
<proteinExistence type="predicted"/>
<dbReference type="InterPro" id="IPR051802">
    <property type="entry name" value="YfhM-like"/>
</dbReference>
<accession>A0AAE3QLA0</accession>
<dbReference type="RefSeq" id="WP_313978236.1">
    <property type="nucleotide sequence ID" value="NZ_JASJOS010000004.1"/>
</dbReference>
<dbReference type="Proteomes" id="UP001241110">
    <property type="component" value="Unassembled WGS sequence"/>
</dbReference>
<dbReference type="EMBL" id="JASJOS010000004">
    <property type="protein sequence ID" value="MDJ1481005.1"/>
    <property type="molecule type" value="Genomic_DNA"/>
</dbReference>